<evidence type="ECO:0000256" key="2">
    <source>
        <dbReference type="ARBA" id="ARBA00022771"/>
    </source>
</evidence>
<keyword evidence="9" id="KW-1185">Reference proteome</keyword>
<evidence type="ECO:0000256" key="5">
    <source>
        <dbReference type="SAM" id="MobiDB-lite"/>
    </source>
</evidence>
<evidence type="ECO:0000256" key="3">
    <source>
        <dbReference type="ARBA" id="ARBA00022833"/>
    </source>
</evidence>
<gene>
    <name evidence="8" type="ORF">GQE99_06995</name>
</gene>
<dbReference type="InterPro" id="IPR048487">
    <property type="entry name" value="DksA-like_N"/>
</dbReference>
<feature type="domain" description="DnaK suppressor protein-like N-terminal" evidence="7">
    <location>
        <begin position="7"/>
        <end position="71"/>
    </location>
</feature>
<dbReference type="InterPro" id="IPR037187">
    <property type="entry name" value="DnaK_N"/>
</dbReference>
<keyword evidence="1" id="KW-0479">Metal-binding</keyword>
<feature type="zinc finger region" description="dksA C4-type" evidence="4">
    <location>
        <begin position="79"/>
        <end position="103"/>
    </location>
</feature>
<keyword evidence="2" id="KW-0863">Zinc-finger</keyword>
<evidence type="ECO:0000256" key="1">
    <source>
        <dbReference type="ARBA" id="ARBA00022723"/>
    </source>
</evidence>
<dbReference type="SUPFAM" id="SSF109635">
    <property type="entry name" value="DnaK suppressor protein DksA, alpha-hairpin domain"/>
    <property type="match status" value="1"/>
</dbReference>
<organism evidence="8 9">
    <name type="scientific">Maritimibacter harenae</name>
    <dbReference type="NCBI Taxonomy" id="2606218"/>
    <lineage>
        <taxon>Bacteria</taxon>
        <taxon>Pseudomonadati</taxon>
        <taxon>Pseudomonadota</taxon>
        <taxon>Alphaproteobacteria</taxon>
        <taxon>Rhodobacterales</taxon>
        <taxon>Roseobacteraceae</taxon>
        <taxon>Maritimibacter</taxon>
    </lineage>
</organism>
<accession>A0A845LYB3</accession>
<evidence type="ECO:0000313" key="9">
    <source>
        <dbReference type="Proteomes" id="UP000467322"/>
    </source>
</evidence>
<proteinExistence type="predicted"/>
<evidence type="ECO:0000313" key="8">
    <source>
        <dbReference type="EMBL" id="MZR12765.1"/>
    </source>
</evidence>
<dbReference type="InterPro" id="IPR000962">
    <property type="entry name" value="Znf_DskA_TraR"/>
</dbReference>
<dbReference type="SUPFAM" id="SSF57716">
    <property type="entry name" value="Glucocorticoid receptor-like (DNA-binding domain)"/>
    <property type="match status" value="1"/>
</dbReference>
<feature type="region of interest" description="Disordered" evidence="5">
    <location>
        <begin position="27"/>
        <end position="55"/>
    </location>
</feature>
<dbReference type="PANTHER" id="PTHR33823:SF4">
    <property type="entry name" value="GENERAL STRESS PROTEIN 16O"/>
    <property type="match status" value="1"/>
</dbReference>
<sequence>MPDVAKYRQILEGRLAELDTRLHEIDDELDSHQSKDWEELATEREEDEVLEQMGTSGQAEIAQIKAALTRMDEDEYGYCVQCGTEISEERLDLLPQTPFCASCASKRG</sequence>
<dbReference type="Proteomes" id="UP000467322">
    <property type="component" value="Unassembled WGS sequence"/>
</dbReference>
<name>A0A845LYB3_9RHOB</name>
<dbReference type="GO" id="GO:0008270">
    <property type="term" value="F:zinc ion binding"/>
    <property type="evidence" value="ECO:0007669"/>
    <property type="project" value="UniProtKB-KW"/>
</dbReference>
<feature type="domain" description="Zinc finger DksA/TraR C4-type" evidence="6">
    <location>
        <begin position="76"/>
        <end position="106"/>
    </location>
</feature>
<dbReference type="Gene3D" id="1.20.120.910">
    <property type="entry name" value="DksA, coiled-coil domain"/>
    <property type="match status" value="1"/>
</dbReference>
<dbReference type="EMBL" id="WTUX01000011">
    <property type="protein sequence ID" value="MZR12765.1"/>
    <property type="molecule type" value="Genomic_DNA"/>
</dbReference>
<protein>
    <submittedName>
        <fullName evidence="8">TraR/DksA family transcriptional regulator</fullName>
    </submittedName>
</protein>
<evidence type="ECO:0000256" key="4">
    <source>
        <dbReference type="PROSITE-ProRule" id="PRU00510"/>
    </source>
</evidence>
<dbReference type="PANTHER" id="PTHR33823">
    <property type="entry name" value="RNA POLYMERASE-BINDING TRANSCRIPTION FACTOR DKSA-RELATED"/>
    <property type="match status" value="1"/>
</dbReference>
<dbReference type="Pfam" id="PF01258">
    <property type="entry name" value="zf-dskA_traR"/>
    <property type="match status" value="1"/>
</dbReference>
<keyword evidence="3" id="KW-0862">Zinc</keyword>
<dbReference type="RefSeq" id="WP_161350892.1">
    <property type="nucleotide sequence ID" value="NZ_WTUX01000011.1"/>
</dbReference>
<dbReference type="PROSITE" id="PS51128">
    <property type="entry name" value="ZF_DKSA_2"/>
    <property type="match status" value="1"/>
</dbReference>
<reference evidence="8 9" key="1">
    <citation type="submission" date="2019-12" db="EMBL/GenBank/DDBJ databases">
        <title>Maritimibacter sp. nov. sp. isolated from sea sand.</title>
        <authorList>
            <person name="Kim J."/>
            <person name="Jeong S.E."/>
            <person name="Jung H.S."/>
            <person name="Jeon C.O."/>
        </authorList>
    </citation>
    <scope>NUCLEOTIDE SEQUENCE [LARGE SCALE GENOMIC DNA]</scope>
    <source>
        <strain evidence="8 9">DP07</strain>
    </source>
</reference>
<comment type="caution">
    <text evidence="8">The sequence shown here is derived from an EMBL/GenBank/DDBJ whole genome shotgun (WGS) entry which is preliminary data.</text>
</comment>
<evidence type="ECO:0000259" key="6">
    <source>
        <dbReference type="Pfam" id="PF01258"/>
    </source>
</evidence>
<dbReference type="Pfam" id="PF21173">
    <property type="entry name" value="DksA-like_N"/>
    <property type="match status" value="1"/>
</dbReference>
<feature type="compositionally biased region" description="Basic and acidic residues" evidence="5">
    <location>
        <begin position="27"/>
        <end position="43"/>
    </location>
</feature>
<dbReference type="AlphaFoldDB" id="A0A845LYB3"/>
<evidence type="ECO:0000259" key="7">
    <source>
        <dbReference type="Pfam" id="PF21173"/>
    </source>
</evidence>